<dbReference type="Proteomes" id="UP000007875">
    <property type="component" value="Unassembled WGS sequence"/>
</dbReference>
<reference evidence="1" key="3">
    <citation type="submission" date="2025-09" db="UniProtKB">
        <authorList>
            <consortium name="Ensembl"/>
        </authorList>
    </citation>
    <scope>IDENTIFICATION</scope>
</reference>
<dbReference type="Ensembl" id="ENSCSAVT00000016224.1">
    <property type="protein sequence ID" value="ENSCSAVP00000016044.1"/>
    <property type="gene ID" value="ENSCSAVG00000009448.1"/>
</dbReference>
<name>H2ZEM8_CIOSA</name>
<protein>
    <submittedName>
        <fullName evidence="1">Uncharacterized protein</fullName>
    </submittedName>
</protein>
<evidence type="ECO:0000313" key="1">
    <source>
        <dbReference type="Ensembl" id="ENSCSAVP00000016044.1"/>
    </source>
</evidence>
<proteinExistence type="predicted"/>
<dbReference type="GeneTree" id="ENSGT00940000169059"/>
<organism evidence="1 2">
    <name type="scientific">Ciona savignyi</name>
    <name type="common">Pacific transparent sea squirt</name>
    <dbReference type="NCBI Taxonomy" id="51511"/>
    <lineage>
        <taxon>Eukaryota</taxon>
        <taxon>Metazoa</taxon>
        <taxon>Chordata</taxon>
        <taxon>Tunicata</taxon>
        <taxon>Ascidiacea</taxon>
        <taxon>Phlebobranchia</taxon>
        <taxon>Cionidae</taxon>
        <taxon>Ciona</taxon>
    </lineage>
</organism>
<evidence type="ECO:0000313" key="2">
    <source>
        <dbReference type="Proteomes" id="UP000007875"/>
    </source>
</evidence>
<reference evidence="2" key="1">
    <citation type="submission" date="2003-08" db="EMBL/GenBank/DDBJ databases">
        <authorList>
            <person name="Birren B."/>
            <person name="Nusbaum C."/>
            <person name="Abebe A."/>
            <person name="Abouelleil A."/>
            <person name="Adekoya E."/>
            <person name="Ait-zahra M."/>
            <person name="Allen N."/>
            <person name="Allen T."/>
            <person name="An P."/>
            <person name="Anderson M."/>
            <person name="Anderson S."/>
            <person name="Arachchi H."/>
            <person name="Armbruster J."/>
            <person name="Bachantsang P."/>
            <person name="Baldwin J."/>
            <person name="Barry A."/>
            <person name="Bayul T."/>
            <person name="Blitshsteyn B."/>
            <person name="Bloom T."/>
            <person name="Blye J."/>
            <person name="Boguslavskiy L."/>
            <person name="Borowsky M."/>
            <person name="Boukhgalter B."/>
            <person name="Brunache A."/>
            <person name="Butler J."/>
            <person name="Calixte N."/>
            <person name="Calvo S."/>
            <person name="Camarata J."/>
            <person name="Campo K."/>
            <person name="Chang J."/>
            <person name="Cheshatsang Y."/>
            <person name="Citroen M."/>
            <person name="Collymore A."/>
            <person name="Considine T."/>
            <person name="Cook A."/>
            <person name="Cooke P."/>
            <person name="Corum B."/>
            <person name="Cuomo C."/>
            <person name="David R."/>
            <person name="Dawoe T."/>
            <person name="Degray S."/>
            <person name="Dodge S."/>
            <person name="Dooley K."/>
            <person name="Dorje P."/>
            <person name="Dorjee K."/>
            <person name="Dorris L."/>
            <person name="Duffey N."/>
            <person name="Dupes A."/>
            <person name="Elkins T."/>
            <person name="Engels R."/>
            <person name="Erickson J."/>
            <person name="Farina A."/>
            <person name="Faro S."/>
            <person name="Ferreira P."/>
            <person name="Fischer H."/>
            <person name="Fitzgerald M."/>
            <person name="Foley K."/>
            <person name="Gage D."/>
            <person name="Galagan J."/>
            <person name="Gearin G."/>
            <person name="Gnerre S."/>
            <person name="Gnirke A."/>
            <person name="Goyette A."/>
            <person name="Graham J."/>
            <person name="Grandbois E."/>
            <person name="Gyaltsen K."/>
            <person name="Hafez N."/>
            <person name="Hagopian D."/>
            <person name="Hagos B."/>
            <person name="Hall J."/>
            <person name="Hatcher B."/>
            <person name="Heller A."/>
            <person name="Higgins H."/>
            <person name="Honan T."/>
            <person name="Horn A."/>
            <person name="Houde N."/>
            <person name="Hughes L."/>
            <person name="Hulme W."/>
            <person name="Husby E."/>
            <person name="Iliev I."/>
            <person name="Jaffe D."/>
            <person name="Jones C."/>
            <person name="Kamal M."/>
            <person name="Kamat A."/>
            <person name="Kamvysselis M."/>
            <person name="Karlsson E."/>
            <person name="Kells C."/>
            <person name="Kieu A."/>
            <person name="Kisner P."/>
            <person name="Kodira C."/>
            <person name="Kulbokas E."/>
            <person name="Labutti K."/>
            <person name="Lama D."/>
            <person name="Landers T."/>
            <person name="Leger J."/>
            <person name="Levine S."/>
            <person name="Lewis D."/>
            <person name="Lewis T."/>
            <person name="Lindblad-toh K."/>
            <person name="Liu X."/>
            <person name="Lokyitsang T."/>
            <person name="Lokyitsang Y."/>
            <person name="Lucien O."/>
            <person name="Lui A."/>
            <person name="Ma L.J."/>
            <person name="Mabbitt R."/>
            <person name="Macdonald J."/>
            <person name="Maclean C."/>
            <person name="Major J."/>
            <person name="Manning J."/>
            <person name="Marabella R."/>
            <person name="Maru K."/>
            <person name="Matthews C."/>
            <person name="Mauceli E."/>
            <person name="Mccarthy M."/>
            <person name="Mcdonough S."/>
            <person name="Mcghee T."/>
            <person name="Meldrim J."/>
            <person name="Meneus L."/>
            <person name="Mesirov J."/>
            <person name="Mihalev A."/>
            <person name="Mihova T."/>
            <person name="Mikkelsen T."/>
            <person name="Mlenga V."/>
            <person name="Moru K."/>
            <person name="Mozes J."/>
            <person name="Mulrain L."/>
            <person name="Munson G."/>
            <person name="Naylor J."/>
            <person name="Newes C."/>
            <person name="Nguyen C."/>
            <person name="Nguyen N."/>
            <person name="Nguyen T."/>
            <person name="Nicol R."/>
            <person name="Nielsen C."/>
            <person name="Nizzari M."/>
            <person name="Norbu C."/>
            <person name="Norbu N."/>
            <person name="O'donnell P."/>
            <person name="Okoawo O."/>
            <person name="O'leary S."/>
            <person name="Omotosho B."/>
            <person name="O'neill K."/>
            <person name="Osman S."/>
            <person name="Parker S."/>
            <person name="Perrin D."/>
            <person name="Phunkhang P."/>
            <person name="Piqani B."/>
            <person name="Purcell S."/>
            <person name="Rachupka T."/>
            <person name="Ramasamy U."/>
            <person name="Rameau R."/>
            <person name="Ray V."/>
            <person name="Raymond C."/>
            <person name="Retta R."/>
            <person name="Richardson S."/>
            <person name="Rise C."/>
            <person name="Rodriguez J."/>
            <person name="Rogers J."/>
            <person name="Rogov P."/>
            <person name="Rutman M."/>
            <person name="Schupbach R."/>
            <person name="Seaman C."/>
            <person name="Settipalli S."/>
            <person name="Sharpe T."/>
            <person name="Sheridan J."/>
            <person name="Sherpa N."/>
            <person name="Shi J."/>
            <person name="Smirnov S."/>
            <person name="Smith C."/>
            <person name="Sougnez C."/>
            <person name="Spencer B."/>
            <person name="Stalker J."/>
            <person name="Stange-thomann N."/>
            <person name="Stavropoulos S."/>
            <person name="Stetson K."/>
            <person name="Stone C."/>
            <person name="Stone S."/>
            <person name="Stubbs M."/>
            <person name="Talamas J."/>
            <person name="Tchuinga P."/>
            <person name="Tenzing P."/>
            <person name="Tesfaye S."/>
            <person name="Theodore J."/>
            <person name="Thoulutsang Y."/>
            <person name="Topham K."/>
            <person name="Towey S."/>
            <person name="Tsamla T."/>
            <person name="Tsomo N."/>
            <person name="Vallee D."/>
            <person name="Vassiliev H."/>
            <person name="Venkataraman V."/>
            <person name="Vinson J."/>
            <person name="Vo A."/>
            <person name="Wade C."/>
            <person name="Wang S."/>
            <person name="Wangchuk T."/>
            <person name="Wangdi T."/>
            <person name="Whittaker C."/>
            <person name="Wilkinson J."/>
            <person name="Wu Y."/>
            <person name="Wyman D."/>
            <person name="Yadav S."/>
            <person name="Yang S."/>
            <person name="Yang X."/>
            <person name="Yeager S."/>
            <person name="Yee E."/>
            <person name="Young G."/>
            <person name="Zainoun J."/>
            <person name="Zembeck L."/>
            <person name="Zimmer A."/>
            <person name="Zody M."/>
            <person name="Lander E."/>
        </authorList>
    </citation>
    <scope>NUCLEOTIDE SEQUENCE [LARGE SCALE GENOMIC DNA]</scope>
</reference>
<dbReference type="HOGENOM" id="CLU_2326005_0_0_1"/>
<sequence length="99" mass="11020">MIVFGVVCLRKRQKKTRHPPFTSDVTFSQLSEENGDPYLRPRDNTYVEIPFLSQDLPVVLNRVSETPPLPERHASAASLDSIAEAKLKAALDDKANQSG</sequence>
<reference evidence="1" key="2">
    <citation type="submission" date="2025-08" db="UniProtKB">
        <authorList>
            <consortium name="Ensembl"/>
        </authorList>
    </citation>
    <scope>IDENTIFICATION</scope>
</reference>
<keyword evidence="2" id="KW-1185">Reference proteome</keyword>
<accession>H2ZEM8</accession>
<dbReference type="AlphaFoldDB" id="H2ZEM8"/>